<proteinExistence type="predicted"/>
<dbReference type="EMBL" id="LVVM01005061">
    <property type="protein sequence ID" value="OJA11467.1"/>
    <property type="molecule type" value="Genomic_DNA"/>
</dbReference>
<accession>A0A1J8PUM4</accession>
<evidence type="ECO:0000313" key="2">
    <source>
        <dbReference type="Proteomes" id="UP000183567"/>
    </source>
</evidence>
<sequence length="75" mass="8406">MSMEKSSQVPGGKPVKECIRTISVTSLLIWVADGRLANGDLQPLYFPECHEKAGWFKGMAQLLIEMRVFYRSTGT</sequence>
<evidence type="ECO:0000313" key="1">
    <source>
        <dbReference type="EMBL" id="OJA11467.1"/>
    </source>
</evidence>
<name>A0A1J8PUM4_9AGAM</name>
<dbReference type="Proteomes" id="UP000183567">
    <property type="component" value="Unassembled WGS sequence"/>
</dbReference>
<gene>
    <name evidence="1" type="ORF">AZE42_10273</name>
</gene>
<protein>
    <submittedName>
        <fullName evidence="1">Uncharacterized protein</fullName>
    </submittedName>
</protein>
<dbReference type="OrthoDB" id="10492951at2759"/>
<organism evidence="1 2">
    <name type="scientific">Rhizopogon vesiculosus</name>
    <dbReference type="NCBI Taxonomy" id="180088"/>
    <lineage>
        <taxon>Eukaryota</taxon>
        <taxon>Fungi</taxon>
        <taxon>Dikarya</taxon>
        <taxon>Basidiomycota</taxon>
        <taxon>Agaricomycotina</taxon>
        <taxon>Agaricomycetes</taxon>
        <taxon>Agaricomycetidae</taxon>
        <taxon>Boletales</taxon>
        <taxon>Suillineae</taxon>
        <taxon>Rhizopogonaceae</taxon>
        <taxon>Rhizopogon</taxon>
    </lineage>
</organism>
<reference evidence="1 2" key="1">
    <citation type="submission" date="2016-03" db="EMBL/GenBank/DDBJ databases">
        <title>Comparative genomics of the ectomycorrhizal sister species Rhizopogon vinicolor and Rhizopogon vesiculosus (Basidiomycota: Boletales) reveals a divergence of the mating type B locus.</title>
        <authorList>
            <person name="Mujic A.B."/>
            <person name="Kuo A."/>
            <person name="Tritt A."/>
            <person name="Lipzen A."/>
            <person name="Chen C."/>
            <person name="Johnson J."/>
            <person name="Sharma A."/>
            <person name="Barry K."/>
            <person name="Grigoriev I.V."/>
            <person name="Spatafora J.W."/>
        </authorList>
    </citation>
    <scope>NUCLEOTIDE SEQUENCE [LARGE SCALE GENOMIC DNA]</scope>
    <source>
        <strain evidence="1 2">AM-OR11-056</strain>
    </source>
</reference>
<dbReference type="AlphaFoldDB" id="A0A1J8PUM4"/>
<comment type="caution">
    <text evidence="1">The sequence shown here is derived from an EMBL/GenBank/DDBJ whole genome shotgun (WGS) entry which is preliminary data.</text>
</comment>
<keyword evidence="2" id="KW-1185">Reference proteome</keyword>